<organism evidence="1 2">
    <name type="scientific">Marivita lacus</name>
    <dbReference type="NCBI Taxonomy" id="1323742"/>
    <lineage>
        <taxon>Bacteria</taxon>
        <taxon>Pseudomonadati</taxon>
        <taxon>Pseudomonadota</taxon>
        <taxon>Alphaproteobacteria</taxon>
        <taxon>Rhodobacterales</taxon>
        <taxon>Roseobacteraceae</taxon>
        <taxon>Marivita</taxon>
    </lineage>
</organism>
<dbReference type="InterPro" id="IPR011990">
    <property type="entry name" value="TPR-like_helical_dom_sf"/>
</dbReference>
<name>A0ABQ1KUN0_9RHOB</name>
<evidence type="ECO:0008006" key="3">
    <source>
        <dbReference type="Google" id="ProtNLM"/>
    </source>
</evidence>
<accession>A0ABQ1KUN0</accession>
<proteinExistence type="predicted"/>
<dbReference type="SUPFAM" id="SSF81901">
    <property type="entry name" value="HCP-like"/>
    <property type="match status" value="1"/>
</dbReference>
<dbReference type="Proteomes" id="UP000645462">
    <property type="component" value="Unassembled WGS sequence"/>
</dbReference>
<dbReference type="EMBL" id="BMFC01000008">
    <property type="protein sequence ID" value="GGC11017.1"/>
    <property type="molecule type" value="Genomic_DNA"/>
</dbReference>
<reference evidence="2" key="1">
    <citation type="journal article" date="2019" name="Int. J. Syst. Evol. Microbiol.">
        <title>The Global Catalogue of Microorganisms (GCM) 10K type strain sequencing project: providing services to taxonomists for standard genome sequencing and annotation.</title>
        <authorList>
            <consortium name="The Broad Institute Genomics Platform"/>
            <consortium name="The Broad Institute Genome Sequencing Center for Infectious Disease"/>
            <person name="Wu L."/>
            <person name="Ma J."/>
        </authorList>
    </citation>
    <scope>NUCLEOTIDE SEQUENCE [LARGE SCALE GENOMIC DNA]</scope>
    <source>
        <strain evidence="2">CGMCC 1.12478</strain>
    </source>
</reference>
<sequence length="203" mass="22138">MIYDHSKGDLPRVLRYACGMRHFLIPLSCAVALNATALWAEPEDDDPGGVLNPDEMTWQSMLDRAEKGETGMVLCSTGYMMTKSGDHATARALFKNCAEAGYTGAMTWMSQLDNNGLGGEYDPDASAAWDQQAAELGDRVGKFNHGLNLMRGHGIAKDEALGRRYVDEAAAEGLPVAKRLQGADYDLDEVTPDADNWKYAPVF</sequence>
<evidence type="ECO:0000313" key="1">
    <source>
        <dbReference type="EMBL" id="GGC11017.1"/>
    </source>
</evidence>
<protein>
    <recommendedName>
        <fullName evidence="3">Sel1 repeat family protein</fullName>
    </recommendedName>
</protein>
<keyword evidence="2" id="KW-1185">Reference proteome</keyword>
<dbReference type="Gene3D" id="1.25.40.10">
    <property type="entry name" value="Tetratricopeptide repeat domain"/>
    <property type="match status" value="1"/>
</dbReference>
<evidence type="ECO:0000313" key="2">
    <source>
        <dbReference type="Proteomes" id="UP000645462"/>
    </source>
</evidence>
<gene>
    <name evidence="1" type="ORF">GCM10011363_29540</name>
</gene>
<comment type="caution">
    <text evidence="1">The sequence shown here is derived from an EMBL/GenBank/DDBJ whole genome shotgun (WGS) entry which is preliminary data.</text>
</comment>